<organism evidence="2">
    <name type="scientific">freshwater metagenome</name>
    <dbReference type="NCBI Taxonomy" id="449393"/>
    <lineage>
        <taxon>unclassified sequences</taxon>
        <taxon>metagenomes</taxon>
        <taxon>ecological metagenomes</taxon>
    </lineage>
</organism>
<dbReference type="InterPro" id="IPR003673">
    <property type="entry name" value="CoA-Trfase_fam_III"/>
</dbReference>
<dbReference type="InterPro" id="IPR044855">
    <property type="entry name" value="CoA-Trfase_III_dom3_sf"/>
</dbReference>
<evidence type="ECO:0000313" key="2">
    <source>
        <dbReference type="EMBL" id="CAB4609193.1"/>
    </source>
</evidence>
<dbReference type="GO" id="GO:0016740">
    <property type="term" value="F:transferase activity"/>
    <property type="evidence" value="ECO:0007669"/>
    <property type="project" value="UniProtKB-KW"/>
</dbReference>
<evidence type="ECO:0000256" key="1">
    <source>
        <dbReference type="ARBA" id="ARBA00022679"/>
    </source>
</evidence>
<name>A0A6J6H9J8_9ZZZZ</name>
<dbReference type="AlphaFoldDB" id="A0A6J6H9J8"/>
<dbReference type="PANTHER" id="PTHR48228:SF6">
    <property type="entry name" value="L-CARNITINE COA-TRANSFERASE"/>
    <property type="match status" value="1"/>
</dbReference>
<sequence length="794" mass="83772">MADQNALPLDGLRVVDLTVANGELCARLLGDLGAEVIKVEPPEGSPARSMAPVRKGVSLSFAVNNAGKLGIALDLESEEGFARLHELLDHADVLITSSATIRSGLTVDMVAAAHPHLVVAALTPYGLTGPWSDRIATDAVLSATAGITFKAGTPDREPIPAPSQFSNDVACSGATWAVLCAIWQRGATGAGQLLDVSLNEALAQTADWSLPNYSARVAAGFDTPEMRMGSGPVYPIFKCRDGYVRLIVLSPPQWKEMRAWLGEPEYLQDEEYDSFPGRFAIADAVLNPLYEELFATMSVEEVSADAQNRGIVCTPVYDAPRALHNEHFDSRGTFTRMEVAPGVTASMPAGYFEIDGARVGPRSAPPAIGQHTDQVFAALGAKRSGVATPAPSHPLAGLRVMDFGQGAVGVEAGKLFAEYGAEVIKIETRSHYDFIRVVTGTEMGPSFASSSRSKKALGVNAKFAEGRQLLLDLVKKSDVVIENTTTGAMDALGLGWSDLSAANPRIAMVASQLMGSRGVWAHWRGYGPSTQAPGGLSYLWSYEGSTEPAGTASIFPDHFVGRLSACGALATLIGRERGTVEGGFVEIAQCEAVVGSIADLLAAESIEPGSVGPMGPHTEQAAPGSMYRCAGTEEWVAITCRDDADWQALAALMGQSELATDARWSTFEKRRAAAAELDAIVGAWTADQDRFTVAERCQAAGIPAGPMITSADMMVNEHFVARGFPIVIDQPGVGPFTLDGPAFHATGMVDPIETPAPWLGEHSVAICRDVLGLDQTEIDALIAKGVVEVTPPAG</sequence>
<dbReference type="EMBL" id="CAEZUP010000034">
    <property type="protein sequence ID" value="CAB4609193.1"/>
    <property type="molecule type" value="Genomic_DNA"/>
</dbReference>
<dbReference type="PANTHER" id="PTHR48228">
    <property type="entry name" value="SUCCINYL-COA--D-CITRAMALATE COA-TRANSFERASE"/>
    <property type="match status" value="1"/>
</dbReference>
<dbReference type="Pfam" id="PF02515">
    <property type="entry name" value="CoA_transf_3"/>
    <property type="match status" value="2"/>
</dbReference>
<dbReference type="InterPro" id="IPR023606">
    <property type="entry name" value="CoA-Trfase_III_dom_1_sf"/>
</dbReference>
<dbReference type="InterPro" id="IPR050509">
    <property type="entry name" value="CoA-transferase_III"/>
</dbReference>
<dbReference type="Gene3D" id="3.30.1540.10">
    <property type="entry name" value="formyl-coa transferase, domain 3"/>
    <property type="match status" value="2"/>
</dbReference>
<keyword evidence="1" id="KW-0808">Transferase</keyword>
<dbReference type="SUPFAM" id="SSF89796">
    <property type="entry name" value="CoA-transferase family III (CaiB/BaiF)"/>
    <property type="match status" value="2"/>
</dbReference>
<reference evidence="2" key="1">
    <citation type="submission" date="2020-05" db="EMBL/GenBank/DDBJ databases">
        <authorList>
            <person name="Chiriac C."/>
            <person name="Salcher M."/>
            <person name="Ghai R."/>
            <person name="Kavagutti S V."/>
        </authorList>
    </citation>
    <scope>NUCLEOTIDE SEQUENCE</scope>
</reference>
<gene>
    <name evidence="2" type="ORF">UFOPK1835_00967</name>
</gene>
<proteinExistence type="predicted"/>
<protein>
    <submittedName>
        <fullName evidence="2">Unannotated protein</fullName>
    </submittedName>
</protein>
<accession>A0A6J6H9J8</accession>
<dbReference type="Gene3D" id="3.40.50.10540">
    <property type="entry name" value="Crotonobetainyl-coa:carnitine coa-transferase, domain 1"/>
    <property type="match status" value="2"/>
</dbReference>